<reference evidence="3 5" key="3">
    <citation type="journal article" date="2023" name="Plant Pathol.">
        <title>Dismantling and reorganizing Pseudomonas marginalis sensu#lato.</title>
        <authorList>
            <person name="Sawada H."/>
            <person name="Fujikawa T."/>
            <person name="Satou M."/>
        </authorList>
    </citation>
    <scope>NUCLEOTIDE SEQUENCE [LARGE SCALE GENOMIC DNA]</scope>
    <source>
        <strain evidence="3 5">MAFF 212408</strain>
    </source>
</reference>
<sequence length="87" mass="9698">MRPTATKPLVSRSWKIAVLIGLAFLALEYGLGFEVEGIGDPGVRSSLELALVLFGYLFAFCIKPIQKVVLRKLCQHAAQRSRRHTSR</sequence>
<dbReference type="Proteomes" id="UP000325438">
    <property type="component" value="Unassembled WGS sequence"/>
</dbReference>
<dbReference type="RefSeq" id="WP_058412127.1">
    <property type="nucleotide sequence ID" value="NZ_JBLZPT010000001.1"/>
</dbReference>
<dbReference type="EMBL" id="VUBA01000133">
    <property type="protein sequence ID" value="MPQ86207.1"/>
    <property type="molecule type" value="Genomic_DNA"/>
</dbReference>
<gene>
    <name evidence="3" type="ORF">F0169_03055</name>
    <name evidence="2" type="ORF">F0170_20790</name>
</gene>
<organism evidence="2 4">
    <name type="scientific">Pseudomonas kitaguniensis</name>
    <dbReference type="NCBI Taxonomy" id="2607908"/>
    <lineage>
        <taxon>Bacteria</taxon>
        <taxon>Pseudomonadati</taxon>
        <taxon>Pseudomonadota</taxon>
        <taxon>Gammaproteobacteria</taxon>
        <taxon>Pseudomonadales</taxon>
        <taxon>Pseudomonadaceae</taxon>
        <taxon>Pseudomonas</taxon>
    </lineage>
</organism>
<name>A0A5N7JXU1_9PSED</name>
<accession>A0A5N7JXU1</accession>
<evidence type="ECO:0000313" key="3">
    <source>
        <dbReference type="EMBL" id="MPR01143.1"/>
    </source>
</evidence>
<keyword evidence="1" id="KW-1133">Transmembrane helix</keyword>
<reference evidence="2 4" key="1">
    <citation type="submission" date="2019-09" db="EMBL/GenBank/DDBJ databases">
        <title>The draft genomes of Allium pathogen Pseudomonas sp.</title>
        <authorList>
            <person name="Fujikawa T."/>
            <person name="Sawada H."/>
        </authorList>
    </citation>
    <scope>NUCLEOTIDE SEQUENCE [LARGE SCALE GENOMIC DNA]</scope>
    <source>
        <strain evidence="2 4">MAFF 730085</strain>
    </source>
</reference>
<comment type="caution">
    <text evidence="2">The sequence shown here is derived from an EMBL/GenBank/DDBJ whole genome shotgun (WGS) entry which is preliminary data.</text>
</comment>
<keyword evidence="1" id="KW-0812">Transmembrane</keyword>
<evidence type="ECO:0000313" key="4">
    <source>
        <dbReference type="Proteomes" id="UP000325438"/>
    </source>
</evidence>
<evidence type="ECO:0000313" key="2">
    <source>
        <dbReference type="EMBL" id="MPQ86207.1"/>
    </source>
</evidence>
<proteinExistence type="predicted"/>
<keyword evidence="1" id="KW-0472">Membrane</keyword>
<dbReference type="AlphaFoldDB" id="A0A5N7JXU1"/>
<dbReference type="Proteomes" id="UP000326112">
    <property type="component" value="Unassembled WGS sequence"/>
</dbReference>
<evidence type="ECO:0000256" key="1">
    <source>
        <dbReference type="SAM" id="Phobius"/>
    </source>
</evidence>
<dbReference type="EMBL" id="VUAZ01000014">
    <property type="protein sequence ID" value="MPR01143.1"/>
    <property type="molecule type" value="Genomic_DNA"/>
</dbReference>
<protein>
    <submittedName>
        <fullName evidence="2">Uncharacterized protein</fullName>
    </submittedName>
</protein>
<reference evidence="3 5" key="2">
    <citation type="journal article" date="2020" name="Int. J. Syst. Evol. Microbiol.">
        <title>Pseudomonas kitaguniensis sp. nov., a pathogen causing bacterial rot of Welsh onion in Japan.</title>
        <authorList>
            <person name="Sawada H."/>
            <person name="Fujikawa T."/>
            <person name="Nishiwaki Y."/>
            <person name="Horita H."/>
        </authorList>
    </citation>
    <scope>NUCLEOTIDE SEQUENCE [LARGE SCALE GENOMIC DNA]</scope>
    <source>
        <strain evidence="3 5">MAFF 212408</strain>
    </source>
</reference>
<evidence type="ECO:0000313" key="5">
    <source>
        <dbReference type="Proteomes" id="UP000326112"/>
    </source>
</evidence>
<feature type="transmembrane region" description="Helical" evidence="1">
    <location>
        <begin position="42"/>
        <end position="62"/>
    </location>
</feature>
<keyword evidence="5" id="KW-1185">Reference proteome</keyword>